<dbReference type="OrthoDB" id="9779910at2"/>
<name>A0A096CHV9_9BACT</name>
<evidence type="ECO:0000313" key="4">
    <source>
        <dbReference type="Proteomes" id="UP000029525"/>
    </source>
</evidence>
<feature type="domain" description="Phosphoribosyltransferase" evidence="2">
    <location>
        <begin position="149"/>
        <end position="227"/>
    </location>
</feature>
<dbReference type="EMBL" id="JRNQ01000025">
    <property type="protein sequence ID" value="KGF44864.1"/>
    <property type="molecule type" value="Genomic_DNA"/>
</dbReference>
<evidence type="ECO:0000259" key="2">
    <source>
        <dbReference type="Pfam" id="PF00156"/>
    </source>
</evidence>
<dbReference type="AlphaFoldDB" id="A0A096CHV9"/>
<evidence type="ECO:0000313" key="3">
    <source>
        <dbReference type="EMBL" id="KGF44864.1"/>
    </source>
</evidence>
<dbReference type="Proteomes" id="UP000029525">
    <property type="component" value="Unassembled WGS sequence"/>
</dbReference>
<dbReference type="PANTHER" id="PTHR47505">
    <property type="entry name" value="DNA UTILIZATION PROTEIN YHGH"/>
    <property type="match status" value="1"/>
</dbReference>
<dbReference type="PANTHER" id="PTHR47505:SF1">
    <property type="entry name" value="DNA UTILIZATION PROTEIN YHGH"/>
    <property type="match status" value="1"/>
</dbReference>
<dbReference type="InterPro" id="IPR000836">
    <property type="entry name" value="PRTase_dom"/>
</dbReference>
<dbReference type="InterPro" id="IPR051910">
    <property type="entry name" value="ComF/GntX_DNA_util-trans"/>
</dbReference>
<reference evidence="3 4" key="1">
    <citation type="submission" date="2014-07" db="EMBL/GenBank/DDBJ databases">
        <authorList>
            <person name="McCorrison J."/>
            <person name="Sanka R."/>
            <person name="Torralba M."/>
            <person name="Gillis M."/>
            <person name="Haft D.H."/>
            <person name="Methe B."/>
            <person name="Sutton G."/>
            <person name="Nelson K.E."/>
        </authorList>
    </citation>
    <scope>NUCLEOTIDE SEQUENCE [LARGE SCALE GENOMIC DNA]</scope>
    <source>
        <strain evidence="3 4">DNF00320</strain>
    </source>
</reference>
<comment type="caution">
    <text evidence="3">The sequence shown here is derived from an EMBL/GenBank/DDBJ whole genome shotgun (WGS) entry which is preliminary data.</text>
</comment>
<dbReference type="InterPro" id="IPR029057">
    <property type="entry name" value="PRTase-like"/>
</dbReference>
<organism evidence="3 4">
    <name type="scientific">Prevotella bivia DNF00320</name>
    <dbReference type="NCBI Taxonomy" id="1401068"/>
    <lineage>
        <taxon>Bacteria</taxon>
        <taxon>Pseudomonadati</taxon>
        <taxon>Bacteroidota</taxon>
        <taxon>Bacteroidia</taxon>
        <taxon>Bacteroidales</taxon>
        <taxon>Prevotellaceae</taxon>
        <taxon>Prevotella</taxon>
    </lineage>
</organism>
<protein>
    <submittedName>
        <fullName evidence="3">Competence protein ComF</fullName>
    </submittedName>
</protein>
<evidence type="ECO:0000256" key="1">
    <source>
        <dbReference type="ARBA" id="ARBA00008007"/>
    </source>
</evidence>
<comment type="similarity">
    <text evidence="1">Belongs to the ComF/GntX family.</text>
</comment>
<proteinExistence type="inferred from homology"/>
<dbReference type="SUPFAM" id="SSF53271">
    <property type="entry name" value="PRTase-like"/>
    <property type="match status" value="1"/>
</dbReference>
<sequence>MKMIFNIWSSIFDMIAPRACTICGKRLSLSEAVICATCNLRLNRTNYHLSPYDNELARCFWGKIPIERCAAYLFYQHHTQSSKMVYALKYGNRPDIGVVIGKTIAEAYARNNFFEDIDALLPVPLSKDRLKQRGYNQSEELARGISETTHLPILTNVLRRNAFHQSQTKLDRWQRNENVKDVFSLINAEKISGKHILIIDDIITTGATITAVGEELLKAEGVKISICSLGYAKD</sequence>
<dbReference type="Pfam" id="PF00156">
    <property type="entry name" value="Pribosyltran"/>
    <property type="match status" value="1"/>
</dbReference>
<accession>A0A096CHV9</accession>
<gene>
    <name evidence="3" type="ORF">HMPREF0647_04845</name>
</gene>
<dbReference type="Gene3D" id="3.40.50.2020">
    <property type="match status" value="1"/>
</dbReference>
<dbReference type="RefSeq" id="WP_036866711.1">
    <property type="nucleotide sequence ID" value="NZ_JRNQ01000025.1"/>
</dbReference>